<proteinExistence type="predicted"/>
<reference evidence="1" key="1">
    <citation type="submission" date="2021-05" db="EMBL/GenBank/DDBJ databases">
        <authorList>
            <person name="Alioto T."/>
            <person name="Alioto T."/>
            <person name="Gomez Garrido J."/>
        </authorList>
    </citation>
    <scope>NUCLEOTIDE SEQUENCE</scope>
</reference>
<protein>
    <submittedName>
        <fullName evidence="1">Uncharacterized protein</fullName>
    </submittedName>
</protein>
<dbReference type="EMBL" id="HBUF01667102">
    <property type="protein sequence ID" value="CAG6789855.1"/>
    <property type="molecule type" value="Transcribed_RNA"/>
</dbReference>
<name>A0A8D9FIN2_9HEMI</name>
<sequence>MIVTFSFSQSVSHDPFNLGFSFNHPDPMDPCFRELSKYRQKETMRPERRHYRYQSTNLHPVWKPMGKCFSRQLRGFTQGTMSRVQSGGVCLATSHFQPVKRWLRLCRDCRGYQYLVPILPPQILRLSTQEPQ</sequence>
<organism evidence="1">
    <name type="scientific">Cacopsylla melanoneura</name>
    <dbReference type="NCBI Taxonomy" id="428564"/>
    <lineage>
        <taxon>Eukaryota</taxon>
        <taxon>Metazoa</taxon>
        <taxon>Ecdysozoa</taxon>
        <taxon>Arthropoda</taxon>
        <taxon>Hexapoda</taxon>
        <taxon>Insecta</taxon>
        <taxon>Pterygota</taxon>
        <taxon>Neoptera</taxon>
        <taxon>Paraneoptera</taxon>
        <taxon>Hemiptera</taxon>
        <taxon>Sternorrhyncha</taxon>
        <taxon>Psylloidea</taxon>
        <taxon>Psyllidae</taxon>
        <taxon>Psyllinae</taxon>
        <taxon>Cacopsylla</taxon>
    </lineage>
</organism>
<dbReference type="AlphaFoldDB" id="A0A8D9FIN2"/>
<accession>A0A8D9FIN2</accession>
<evidence type="ECO:0000313" key="1">
    <source>
        <dbReference type="EMBL" id="CAG6789855.1"/>
    </source>
</evidence>